<dbReference type="InterPro" id="IPR049079">
    <property type="entry name" value="Mov-10_helical"/>
</dbReference>
<comment type="subcellular location">
    <subcellularLocation>
        <location evidence="1">Cytoplasm</location>
        <location evidence="1">Cytoplasmic ribonucleoprotein granule</location>
    </subcellularLocation>
</comment>
<keyword evidence="5" id="KW-0547">Nucleotide-binding</keyword>
<evidence type="ECO:0000313" key="18">
    <source>
        <dbReference type="Proteomes" id="UP000678393"/>
    </source>
</evidence>
<evidence type="ECO:0000259" key="15">
    <source>
        <dbReference type="Pfam" id="PF21634"/>
    </source>
</evidence>
<evidence type="ECO:0000256" key="3">
    <source>
        <dbReference type="ARBA" id="ARBA00012552"/>
    </source>
</evidence>
<evidence type="ECO:0000256" key="8">
    <source>
        <dbReference type="ARBA" id="ARBA00022840"/>
    </source>
</evidence>
<keyword evidence="10" id="KW-0943">RNA-mediated gene silencing</keyword>
<sequence>SKQFQQPSKQENGSWLIPGQRPKTSAQKVVLPVKLPHFNVPENLQSSVLDATELTDVVPQLSQELSFPNYSRRMSTLLYLEEIQMQMDIREFDMNRVCLHPVGEFLALTVPGLAEGRPSVLIGDQIILSSPEDPEGPRYVGYVHELTATEVYLKFSPEFHSRYGGQDYNVQFTFSRTPLRRCHQSVSLAVQLLGSPVLFPEHINLKKPQAILETLASTEQSCTSDRSRKYNPATPSNKNQAVHPESPMIKYSIQDARSKLQPASGKHTGFFNPRLNDKQKSAVERILLGQARPIPYVIFGPPGTGKTITVVEAILQVLHRIPSSRILACTPSNSAADLIAERLHSSGQVTQTEMVRLNAFQRSTDSLPESILKYCRFSEDLQMISRFRVIVCTCTMAGSLYGLGLSAGHITHVFVDECGQATEPECLIPVGLVSGADGQIVLAGDPKQLGPIVMSPFARMYGLELTFLERLMMRRPYLRSMALFADDGGFDPLVVTMLIENYRSHPSILELSSRLFYYGQLQPMADPELTHKLATWQELPMPDFPVVFHGIRGEDVREVNSPSWFNPGETVQVVRYLQGVLKEGVSPDDVGIITPYRKQVEKIRLMIDRLLLPEVKVGSVEEFQGQERQVIIISTVRSNEKLISFDVRHSLGFLSNPKRFNVALTRAQALLIIVGNPVVLRQDQNWNLLINYCVDNGGYTGCQLPRVPVKGSDDEKTSEDGLPRENMHV</sequence>
<evidence type="ECO:0000256" key="10">
    <source>
        <dbReference type="ARBA" id="ARBA00023158"/>
    </source>
</evidence>
<gene>
    <name evidence="17" type="ORF">CUNI_LOCUS18682</name>
</gene>
<evidence type="ECO:0000256" key="6">
    <source>
        <dbReference type="ARBA" id="ARBA00022801"/>
    </source>
</evidence>
<dbReference type="Gene3D" id="3.40.50.300">
    <property type="entry name" value="P-loop containing nucleotide triphosphate hydrolases"/>
    <property type="match status" value="2"/>
</dbReference>
<dbReference type="AlphaFoldDB" id="A0A8S3ZVV9"/>
<feature type="non-terminal residue" evidence="17">
    <location>
        <position position="729"/>
    </location>
</feature>
<dbReference type="PANTHER" id="PTHR45418:SF1">
    <property type="entry name" value="CANCER_TESTIS ANTIGEN 55"/>
    <property type="match status" value="1"/>
</dbReference>
<name>A0A8S3ZVV9_9EUPU</name>
<feature type="region of interest" description="Disordered" evidence="12">
    <location>
        <begin position="1"/>
        <end position="20"/>
    </location>
</feature>
<dbReference type="GO" id="GO:0005524">
    <property type="term" value="F:ATP binding"/>
    <property type="evidence" value="ECO:0007669"/>
    <property type="project" value="UniProtKB-KW"/>
</dbReference>
<evidence type="ECO:0000256" key="2">
    <source>
        <dbReference type="ARBA" id="ARBA00005601"/>
    </source>
</evidence>
<dbReference type="PANTHER" id="PTHR45418">
    <property type="entry name" value="CANCER/TESTIS ANTIGEN 55"/>
    <property type="match status" value="1"/>
</dbReference>
<dbReference type="Pfam" id="PF13086">
    <property type="entry name" value="AAA_11"/>
    <property type="match status" value="2"/>
</dbReference>
<organism evidence="17 18">
    <name type="scientific">Candidula unifasciata</name>
    <dbReference type="NCBI Taxonomy" id="100452"/>
    <lineage>
        <taxon>Eukaryota</taxon>
        <taxon>Metazoa</taxon>
        <taxon>Spiralia</taxon>
        <taxon>Lophotrochozoa</taxon>
        <taxon>Mollusca</taxon>
        <taxon>Gastropoda</taxon>
        <taxon>Heterobranchia</taxon>
        <taxon>Euthyneura</taxon>
        <taxon>Panpulmonata</taxon>
        <taxon>Eupulmonata</taxon>
        <taxon>Stylommatophora</taxon>
        <taxon>Helicina</taxon>
        <taxon>Helicoidea</taxon>
        <taxon>Geomitridae</taxon>
        <taxon>Candidula</taxon>
    </lineage>
</organism>
<feature type="region of interest" description="Disordered" evidence="12">
    <location>
        <begin position="707"/>
        <end position="729"/>
    </location>
</feature>
<dbReference type="Proteomes" id="UP000678393">
    <property type="component" value="Unassembled WGS sequence"/>
</dbReference>
<feature type="domain" description="DNA2/NAM7 helicase helicase" evidence="13">
    <location>
        <begin position="382"/>
        <end position="455"/>
    </location>
</feature>
<evidence type="ECO:0000256" key="11">
    <source>
        <dbReference type="ARBA" id="ARBA00047984"/>
    </source>
</evidence>
<keyword evidence="18" id="KW-1185">Reference proteome</keyword>
<dbReference type="GO" id="GO:0003724">
    <property type="term" value="F:RNA helicase activity"/>
    <property type="evidence" value="ECO:0007669"/>
    <property type="project" value="UniProtKB-EC"/>
</dbReference>
<dbReference type="Pfam" id="PF21634">
    <property type="entry name" value="MOV-10_beta-barrel"/>
    <property type="match status" value="1"/>
</dbReference>
<dbReference type="Pfam" id="PF21635">
    <property type="entry name" value="Mov-10_helical"/>
    <property type="match status" value="1"/>
</dbReference>
<comment type="similarity">
    <text evidence="2">Belongs to the DNA2/NAM7 helicase family. SDE3 subfamily.</text>
</comment>
<reference evidence="17" key="1">
    <citation type="submission" date="2021-04" db="EMBL/GenBank/DDBJ databases">
        <authorList>
            <consortium name="Molecular Ecology Group"/>
        </authorList>
    </citation>
    <scope>NUCLEOTIDE SEQUENCE</scope>
</reference>
<dbReference type="InterPro" id="IPR027417">
    <property type="entry name" value="P-loop_NTPase"/>
</dbReference>
<dbReference type="CDD" id="cd18808">
    <property type="entry name" value="SF1_C_Upf1"/>
    <property type="match status" value="1"/>
</dbReference>
<feature type="domain" description="Helicase MOV-10-like beta-barrel" evidence="15">
    <location>
        <begin position="93"/>
        <end position="172"/>
    </location>
</feature>
<evidence type="ECO:0000256" key="12">
    <source>
        <dbReference type="SAM" id="MobiDB-lite"/>
    </source>
</evidence>
<dbReference type="Pfam" id="PF13087">
    <property type="entry name" value="AAA_12"/>
    <property type="match status" value="1"/>
</dbReference>
<evidence type="ECO:0000256" key="4">
    <source>
        <dbReference type="ARBA" id="ARBA00022490"/>
    </source>
</evidence>
<dbReference type="InterPro" id="IPR041677">
    <property type="entry name" value="DNA2/NAM7_AAA_11"/>
</dbReference>
<feature type="compositionally biased region" description="Basic and acidic residues" evidence="12">
    <location>
        <begin position="711"/>
        <end position="729"/>
    </location>
</feature>
<feature type="region of interest" description="Disordered" evidence="12">
    <location>
        <begin position="221"/>
        <end position="246"/>
    </location>
</feature>
<keyword evidence="8" id="KW-0067">ATP-binding</keyword>
<dbReference type="GO" id="GO:0003723">
    <property type="term" value="F:RNA binding"/>
    <property type="evidence" value="ECO:0007669"/>
    <property type="project" value="UniProtKB-KW"/>
</dbReference>
<keyword evidence="9" id="KW-0694">RNA-binding</keyword>
<evidence type="ECO:0000256" key="5">
    <source>
        <dbReference type="ARBA" id="ARBA00022741"/>
    </source>
</evidence>
<proteinExistence type="inferred from homology"/>
<dbReference type="OrthoDB" id="6513042at2759"/>
<evidence type="ECO:0000259" key="16">
    <source>
        <dbReference type="Pfam" id="PF21635"/>
    </source>
</evidence>
<feature type="domain" description="Helicase MOV-10 helical" evidence="16">
    <location>
        <begin position="48"/>
        <end position="90"/>
    </location>
</feature>
<dbReference type="InterPro" id="IPR047187">
    <property type="entry name" value="SF1_C_Upf1"/>
</dbReference>
<feature type="domain" description="DNA2/NAM7 helicase helicase" evidence="13">
    <location>
        <begin position="275"/>
        <end position="364"/>
    </location>
</feature>
<dbReference type="EC" id="3.6.4.13" evidence="3"/>
<feature type="domain" description="DNA2/NAM7 helicase-like C-terminal" evidence="14">
    <location>
        <begin position="493"/>
        <end position="676"/>
    </location>
</feature>
<dbReference type="GO" id="GO:0016787">
    <property type="term" value="F:hydrolase activity"/>
    <property type="evidence" value="ECO:0007669"/>
    <property type="project" value="UniProtKB-KW"/>
</dbReference>
<protein>
    <recommendedName>
        <fullName evidence="3">RNA helicase</fullName>
        <ecNumber evidence="3">3.6.4.13</ecNumber>
    </recommendedName>
</protein>
<evidence type="ECO:0000313" key="17">
    <source>
        <dbReference type="EMBL" id="CAG5133124.1"/>
    </source>
</evidence>
<evidence type="ECO:0000259" key="14">
    <source>
        <dbReference type="Pfam" id="PF13087"/>
    </source>
</evidence>
<dbReference type="GO" id="GO:0031047">
    <property type="term" value="P:regulatory ncRNA-mediated gene silencing"/>
    <property type="evidence" value="ECO:0007669"/>
    <property type="project" value="UniProtKB-KW"/>
</dbReference>
<evidence type="ECO:0000259" key="13">
    <source>
        <dbReference type="Pfam" id="PF13086"/>
    </source>
</evidence>
<comment type="caution">
    <text evidence="17">The sequence shown here is derived from an EMBL/GenBank/DDBJ whole genome shotgun (WGS) entry which is preliminary data.</text>
</comment>
<keyword evidence="4" id="KW-0963">Cytoplasm</keyword>
<dbReference type="EMBL" id="CAJHNH020005946">
    <property type="protein sequence ID" value="CAG5133124.1"/>
    <property type="molecule type" value="Genomic_DNA"/>
</dbReference>
<dbReference type="InterPro" id="IPR049080">
    <property type="entry name" value="MOV-10-like_beta-barrel"/>
</dbReference>
<dbReference type="InterPro" id="IPR041679">
    <property type="entry name" value="DNA2/NAM7-like_C"/>
</dbReference>
<dbReference type="CDD" id="cd18078">
    <property type="entry name" value="DEXXQc_Mov10L1"/>
    <property type="match status" value="1"/>
</dbReference>
<evidence type="ECO:0000256" key="9">
    <source>
        <dbReference type="ARBA" id="ARBA00022884"/>
    </source>
</evidence>
<comment type="catalytic activity">
    <reaction evidence="11">
        <text>ATP + H2O = ADP + phosphate + H(+)</text>
        <dbReference type="Rhea" id="RHEA:13065"/>
        <dbReference type="ChEBI" id="CHEBI:15377"/>
        <dbReference type="ChEBI" id="CHEBI:15378"/>
        <dbReference type="ChEBI" id="CHEBI:30616"/>
        <dbReference type="ChEBI" id="CHEBI:43474"/>
        <dbReference type="ChEBI" id="CHEBI:456216"/>
        <dbReference type="EC" id="3.6.4.13"/>
    </reaction>
</comment>
<dbReference type="GO" id="GO:0036464">
    <property type="term" value="C:cytoplasmic ribonucleoprotein granule"/>
    <property type="evidence" value="ECO:0007669"/>
    <property type="project" value="UniProtKB-SubCell"/>
</dbReference>
<evidence type="ECO:0000256" key="7">
    <source>
        <dbReference type="ARBA" id="ARBA00022806"/>
    </source>
</evidence>
<accession>A0A8S3ZVV9</accession>
<dbReference type="FunFam" id="3.40.50.300:FF:000608">
    <property type="entry name" value="Mov10 RISC complex RNA helicase"/>
    <property type="match status" value="1"/>
</dbReference>
<keyword evidence="7" id="KW-0347">Helicase</keyword>
<dbReference type="SUPFAM" id="SSF52540">
    <property type="entry name" value="P-loop containing nucleoside triphosphate hydrolases"/>
    <property type="match status" value="1"/>
</dbReference>
<feature type="compositionally biased region" description="Polar residues" evidence="12">
    <location>
        <begin position="1"/>
        <end position="13"/>
    </location>
</feature>
<keyword evidence="6" id="KW-0378">Hydrolase</keyword>
<evidence type="ECO:0000256" key="1">
    <source>
        <dbReference type="ARBA" id="ARBA00004331"/>
    </source>
</evidence>